<protein>
    <submittedName>
        <fullName evidence="1">Uncharacterized protein</fullName>
    </submittedName>
</protein>
<keyword evidence="2" id="KW-1185">Reference proteome</keyword>
<dbReference type="AlphaFoldDB" id="A0A839AJP1"/>
<comment type="caution">
    <text evidence="1">The sequence shown here is derived from an EMBL/GenBank/DDBJ whole genome shotgun (WGS) entry which is preliminary data.</text>
</comment>
<accession>A0A839AJP1</accession>
<dbReference type="EMBL" id="JACFXV010000065">
    <property type="protein sequence ID" value="MBA5779122.1"/>
    <property type="molecule type" value="Genomic_DNA"/>
</dbReference>
<sequence length="195" mass="22694">MLLKKLFDHFDNYEKLHIEVNTVKDQLVEIGCQDKINFHFVEINDGILRGLIHRYIRRDSPYGDQIMCSDICIAKSLDPEWRRLVAVKELLHITDTKQETAQSEAAVEKLIERLSLPFEVQHETKSSLNDRVYILFALAILVPKGCRAILRTLYDNGHITLLDVAQMAQIPERYADVVMGDWFEPFLSEFVYDQI</sequence>
<name>A0A839AJP1_9HYPH</name>
<dbReference type="Proteomes" id="UP000541109">
    <property type="component" value="Unassembled WGS sequence"/>
</dbReference>
<proteinExistence type="predicted"/>
<evidence type="ECO:0000313" key="1">
    <source>
        <dbReference type="EMBL" id="MBA5779122.1"/>
    </source>
</evidence>
<evidence type="ECO:0000313" key="2">
    <source>
        <dbReference type="Proteomes" id="UP000541109"/>
    </source>
</evidence>
<gene>
    <name evidence="1" type="ORF">H2509_18495</name>
</gene>
<dbReference type="RefSeq" id="WP_182167947.1">
    <property type="nucleotide sequence ID" value="NZ_JACFXV010000065.1"/>
</dbReference>
<reference evidence="1 2" key="1">
    <citation type="submission" date="2020-07" db="EMBL/GenBank/DDBJ databases">
        <title>Stappia sp., F7233, whole genome shotgun sequencing project.</title>
        <authorList>
            <person name="Jiang S."/>
            <person name="Liu Z.W."/>
            <person name="Du Z.J."/>
        </authorList>
    </citation>
    <scope>NUCLEOTIDE SEQUENCE [LARGE SCALE GENOMIC DNA]</scope>
    <source>
        <strain evidence="1 2">F7233</strain>
    </source>
</reference>
<organism evidence="1 2">
    <name type="scientific">Stappia albiluteola</name>
    <dbReference type="NCBI Taxonomy" id="2758565"/>
    <lineage>
        <taxon>Bacteria</taxon>
        <taxon>Pseudomonadati</taxon>
        <taxon>Pseudomonadota</taxon>
        <taxon>Alphaproteobacteria</taxon>
        <taxon>Hyphomicrobiales</taxon>
        <taxon>Stappiaceae</taxon>
        <taxon>Stappia</taxon>
    </lineage>
</organism>